<comment type="caution">
    <text evidence="7">The sequence shown here is derived from an EMBL/GenBank/DDBJ whole genome shotgun (WGS) entry which is preliminary data.</text>
</comment>
<dbReference type="Pfam" id="PF20143">
    <property type="entry name" value="NAD_kinase_C"/>
    <property type="match status" value="1"/>
</dbReference>
<evidence type="ECO:0000313" key="7">
    <source>
        <dbReference type="EMBL" id="PZA16872.1"/>
    </source>
</evidence>
<dbReference type="InterPro" id="IPR017437">
    <property type="entry name" value="ATP-NAD_kinase_PpnK-typ_C"/>
</dbReference>
<dbReference type="PANTHER" id="PTHR20275">
    <property type="entry name" value="NAD KINASE"/>
    <property type="match status" value="1"/>
</dbReference>
<evidence type="ECO:0000256" key="6">
    <source>
        <dbReference type="HAMAP-Rule" id="MF_00361"/>
    </source>
</evidence>
<evidence type="ECO:0000256" key="3">
    <source>
        <dbReference type="ARBA" id="ARBA00022857"/>
    </source>
</evidence>
<comment type="catalytic activity">
    <reaction evidence="5 6">
        <text>NAD(+) + ATP = ADP + NADP(+) + H(+)</text>
        <dbReference type="Rhea" id="RHEA:18629"/>
        <dbReference type="ChEBI" id="CHEBI:15378"/>
        <dbReference type="ChEBI" id="CHEBI:30616"/>
        <dbReference type="ChEBI" id="CHEBI:57540"/>
        <dbReference type="ChEBI" id="CHEBI:58349"/>
        <dbReference type="ChEBI" id="CHEBI:456216"/>
        <dbReference type="EC" id="2.7.1.23"/>
    </reaction>
</comment>
<keyword evidence="4 6" id="KW-0520">NAD</keyword>
<name>A0A323UV49_9RHOO</name>
<feature type="binding site" evidence="6">
    <location>
        <begin position="74"/>
        <end position="75"/>
    </location>
    <ligand>
        <name>NAD(+)</name>
        <dbReference type="ChEBI" id="CHEBI:57540"/>
    </ligand>
</feature>
<dbReference type="SUPFAM" id="SSF111331">
    <property type="entry name" value="NAD kinase/diacylglycerol kinase-like"/>
    <property type="match status" value="1"/>
</dbReference>
<dbReference type="EMBL" id="QKOE01000005">
    <property type="protein sequence ID" value="PZA16872.1"/>
    <property type="molecule type" value="Genomic_DNA"/>
</dbReference>
<dbReference type="OrthoDB" id="9774737at2"/>
<feature type="binding site" evidence="6">
    <location>
        <position position="159"/>
    </location>
    <ligand>
        <name>NAD(+)</name>
        <dbReference type="ChEBI" id="CHEBI:57540"/>
    </ligand>
</feature>
<evidence type="ECO:0000256" key="1">
    <source>
        <dbReference type="ARBA" id="ARBA00022679"/>
    </source>
</evidence>
<feature type="binding site" evidence="6">
    <location>
        <begin position="189"/>
        <end position="194"/>
    </location>
    <ligand>
        <name>NAD(+)</name>
        <dbReference type="ChEBI" id="CHEBI:57540"/>
    </ligand>
</feature>
<feature type="active site" description="Proton acceptor" evidence="6">
    <location>
        <position position="74"/>
    </location>
</feature>
<organism evidence="7 8">
    <name type="scientific">Parazoarcus communis SWub3 = DSM 12120</name>
    <dbReference type="NCBI Taxonomy" id="1121029"/>
    <lineage>
        <taxon>Bacteria</taxon>
        <taxon>Pseudomonadati</taxon>
        <taxon>Pseudomonadota</taxon>
        <taxon>Betaproteobacteria</taxon>
        <taxon>Rhodocyclales</taxon>
        <taxon>Zoogloeaceae</taxon>
        <taxon>Parazoarcus</taxon>
    </lineage>
</organism>
<evidence type="ECO:0000256" key="5">
    <source>
        <dbReference type="ARBA" id="ARBA00047925"/>
    </source>
</evidence>
<dbReference type="Gene3D" id="2.60.200.30">
    <property type="entry name" value="Probable inorganic polyphosphate/atp-NAD kinase, domain 2"/>
    <property type="match status" value="1"/>
</dbReference>
<keyword evidence="3 6" id="KW-0521">NADP</keyword>
<gene>
    <name evidence="6" type="primary">nadK</name>
    <name evidence="7" type="ORF">DNK49_09480</name>
</gene>
<dbReference type="InterPro" id="IPR017438">
    <property type="entry name" value="ATP-NAD_kinase_N"/>
</dbReference>
<keyword evidence="8" id="KW-1185">Reference proteome</keyword>
<keyword evidence="6" id="KW-0547">Nucleotide-binding</keyword>
<dbReference type="NCBIfam" id="NF002306">
    <property type="entry name" value="PRK01231.1"/>
    <property type="match status" value="1"/>
</dbReference>
<dbReference type="GO" id="GO:0005524">
    <property type="term" value="F:ATP binding"/>
    <property type="evidence" value="ECO:0007669"/>
    <property type="project" value="UniProtKB-KW"/>
</dbReference>
<reference evidence="7 8" key="1">
    <citation type="submission" date="2018-06" db="EMBL/GenBank/DDBJ databases">
        <title>Azoarcus communis strain SWub3 genome.</title>
        <authorList>
            <person name="Zorraquino Salvo V."/>
            <person name="Toubiana D."/>
            <person name="Blumwald E."/>
        </authorList>
    </citation>
    <scope>NUCLEOTIDE SEQUENCE [LARGE SCALE GENOMIC DNA]</scope>
    <source>
        <strain evidence="7 8">SWub3</strain>
    </source>
</reference>
<dbReference type="HAMAP" id="MF_00361">
    <property type="entry name" value="NAD_kinase"/>
    <property type="match status" value="1"/>
</dbReference>
<dbReference type="RefSeq" id="WP_110524098.1">
    <property type="nucleotide sequence ID" value="NZ_QKOE01000005.1"/>
</dbReference>
<sequence length="294" mass="32242">MTKRFTHIALVGKYQSPDVAESVLLIARFLRERGVHVWMEQGTASSIGKADGFPVATYEEIGEKADLAVVVGGDGTMLTTARRLADHAVPLAGVNLGRLGFLTDIARKDALERLAEILDGRYTEESRFMLDAEVLRGGQRVFHTLALNDVVVNKGDLGRMIEFDLMIDGEFVYTQRSDGMIVSTPTGSTAYALSSNGPILHPSVGGIALVPLCPHALTARPVTLPDSCCIEIELLPPHDARVHFDGQVHFDARAGDRVRIVRSPLAVRLLHPLAYSYFAMLREKLHWSAVPRHN</sequence>
<accession>A0A323UV49</accession>
<protein>
    <recommendedName>
        <fullName evidence="6">NAD kinase</fullName>
        <ecNumber evidence="6">2.7.1.23</ecNumber>
    </recommendedName>
    <alternativeName>
        <fullName evidence="6">ATP-dependent NAD kinase</fullName>
    </alternativeName>
</protein>
<dbReference type="EC" id="2.7.1.23" evidence="6"/>
<keyword evidence="6" id="KW-0067">ATP-binding</keyword>
<dbReference type="GO" id="GO:0005737">
    <property type="term" value="C:cytoplasm"/>
    <property type="evidence" value="ECO:0007669"/>
    <property type="project" value="UniProtKB-SubCell"/>
</dbReference>
<dbReference type="InterPro" id="IPR002504">
    <property type="entry name" value="NADK"/>
</dbReference>
<comment type="cofactor">
    <cofactor evidence="6">
        <name>a divalent metal cation</name>
        <dbReference type="ChEBI" id="CHEBI:60240"/>
    </cofactor>
</comment>
<dbReference type="Proteomes" id="UP000248259">
    <property type="component" value="Unassembled WGS sequence"/>
</dbReference>
<evidence type="ECO:0000256" key="4">
    <source>
        <dbReference type="ARBA" id="ARBA00023027"/>
    </source>
</evidence>
<feature type="binding site" evidence="6">
    <location>
        <position position="176"/>
    </location>
    <ligand>
        <name>NAD(+)</name>
        <dbReference type="ChEBI" id="CHEBI:57540"/>
    </ligand>
</feature>
<comment type="subcellular location">
    <subcellularLocation>
        <location evidence="6">Cytoplasm</location>
    </subcellularLocation>
</comment>
<comment type="similarity">
    <text evidence="6">Belongs to the NAD kinase family.</text>
</comment>
<evidence type="ECO:0000256" key="2">
    <source>
        <dbReference type="ARBA" id="ARBA00022777"/>
    </source>
</evidence>
<dbReference type="PANTHER" id="PTHR20275:SF0">
    <property type="entry name" value="NAD KINASE"/>
    <property type="match status" value="1"/>
</dbReference>
<proteinExistence type="inferred from homology"/>
<dbReference type="GO" id="GO:0051287">
    <property type="term" value="F:NAD binding"/>
    <property type="evidence" value="ECO:0007669"/>
    <property type="project" value="UniProtKB-ARBA"/>
</dbReference>
<evidence type="ECO:0000313" key="8">
    <source>
        <dbReference type="Proteomes" id="UP000248259"/>
    </source>
</evidence>
<feature type="binding site" evidence="6">
    <location>
        <position position="247"/>
    </location>
    <ligand>
        <name>NAD(+)</name>
        <dbReference type="ChEBI" id="CHEBI:57540"/>
    </ligand>
</feature>
<dbReference type="InterPro" id="IPR016064">
    <property type="entry name" value="NAD/diacylglycerol_kinase_sf"/>
</dbReference>
<dbReference type="GO" id="GO:0046872">
    <property type="term" value="F:metal ion binding"/>
    <property type="evidence" value="ECO:0007669"/>
    <property type="project" value="UniProtKB-UniRule"/>
</dbReference>
<comment type="function">
    <text evidence="6">Involved in the regulation of the intracellular balance of NAD and NADP, and is a key enzyme in the biosynthesis of NADP. Catalyzes specifically the phosphorylation on 2'-hydroxyl of the adenosine moiety of NAD to yield NADP.</text>
</comment>
<dbReference type="NCBIfam" id="NF002561">
    <property type="entry name" value="PRK02155.1"/>
    <property type="match status" value="1"/>
</dbReference>
<comment type="caution">
    <text evidence="6">Lacks conserved residue(s) required for the propagation of feature annotation.</text>
</comment>
<keyword evidence="2 6" id="KW-0418">Kinase</keyword>
<dbReference type="Pfam" id="PF01513">
    <property type="entry name" value="NAD_kinase"/>
    <property type="match status" value="1"/>
</dbReference>
<dbReference type="GO" id="GO:0019674">
    <property type="term" value="P:NAD+ metabolic process"/>
    <property type="evidence" value="ECO:0007669"/>
    <property type="project" value="InterPro"/>
</dbReference>
<feature type="binding site" evidence="6">
    <location>
        <position position="178"/>
    </location>
    <ligand>
        <name>NAD(+)</name>
        <dbReference type="ChEBI" id="CHEBI:57540"/>
    </ligand>
</feature>
<dbReference type="Gene3D" id="3.40.50.10330">
    <property type="entry name" value="Probable inorganic polyphosphate/atp-NAD kinase, domain 1"/>
    <property type="match status" value="1"/>
</dbReference>
<dbReference type="AlphaFoldDB" id="A0A323UV49"/>
<keyword evidence="6" id="KW-0963">Cytoplasm</keyword>
<dbReference type="GO" id="GO:0003951">
    <property type="term" value="F:NAD+ kinase activity"/>
    <property type="evidence" value="ECO:0007669"/>
    <property type="project" value="UniProtKB-UniRule"/>
</dbReference>
<keyword evidence="1 6" id="KW-0808">Transferase</keyword>
<feature type="binding site" evidence="6">
    <location>
        <begin position="148"/>
        <end position="149"/>
    </location>
    <ligand>
        <name>NAD(+)</name>
        <dbReference type="ChEBI" id="CHEBI:57540"/>
    </ligand>
</feature>
<dbReference type="GO" id="GO:0006741">
    <property type="term" value="P:NADP+ biosynthetic process"/>
    <property type="evidence" value="ECO:0007669"/>
    <property type="project" value="UniProtKB-UniRule"/>
</dbReference>